<dbReference type="Gene3D" id="3.40.50.720">
    <property type="entry name" value="NAD(P)-binding Rossmann-like Domain"/>
    <property type="match status" value="1"/>
</dbReference>
<evidence type="ECO:0000256" key="1">
    <source>
        <dbReference type="ARBA" id="ARBA00004871"/>
    </source>
</evidence>
<dbReference type="GO" id="GO:0050661">
    <property type="term" value="F:NADP binding"/>
    <property type="evidence" value="ECO:0007669"/>
    <property type="project" value="TreeGrafter"/>
</dbReference>
<dbReference type="Pfam" id="PF01488">
    <property type="entry name" value="Shikimate_DH"/>
    <property type="match status" value="1"/>
</dbReference>
<protein>
    <recommendedName>
        <fullName evidence="2">shikimate dehydrogenase (NADP(+))</fullName>
        <ecNumber evidence="2">1.1.1.25</ecNumber>
    </recommendedName>
</protein>
<dbReference type="CDD" id="cd01065">
    <property type="entry name" value="NAD_bind_Shikimate_DH"/>
    <property type="match status" value="1"/>
</dbReference>
<dbReference type="GO" id="GO:0009423">
    <property type="term" value="P:chorismate biosynthetic process"/>
    <property type="evidence" value="ECO:0007669"/>
    <property type="project" value="UniProtKB-UniPathway"/>
</dbReference>
<evidence type="ECO:0000256" key="4">
    <source>
        <dbReference type="ARBA" id="ARBA00049442"/>
    </source>
</evidence>
<dbReference type="PANTHER" id="PTHR21089">
    <property type="entry name" value="SHIKIMATE DEHYDROGENASE"/>
    <property type="match status" value="1"/>
</dbReference>
<dbReference type="EMBL" id="FMYV01000004">
    <property type="protein sequence ID" value="SDC47372.1"/>
    <property type="molecule type" value="Genomic_DNA"/>
</dbReference>
<dbReference type="Gene3D" id="3.40.50.10860">
    <property type="entry name" value="Leucine Dehydrogenase, chain A, domain 1"/>
    <property type="match status" value="1"/>
</dbReference>
<dbReference type="GO" id="GO:0019632">
    <property type="term" value="P:shikimate metabolic process"/>
    <property type="evidence" value="ECO:0007669"/>
    <property type="project" value="TreeGrafter"/>
</dbReference>
<dbReference type="GO" id="GO:0005829">
    <property type="term" value="C:cytosol"/>
    <property type="evidence" value="ECO:0007669"/>
    <property type="project" value="TreeGrafter"/>
</dbReference>
<evidence type="ECO:0000256" key="3">
    <source>
        <dbReference type="ARBA" id="ARBA00023141"/>
    </source>
</evidence>
<dbReference type="InterPro" id="IPR046346">
    <property type="entry name" value="Aminoacid_DH-like_N_sf"/>
</dbReference>
<keyword evidence="3" id="KW-0028">Amino-acid biosynthesis</keyword>
<evidence type="ECO:0000313" key="9">
    <source>
        <dbReference type="Proteomes" id="UP000199322"/>
    </source>
</evidence>
<comment type="pathway">
    <text evidence="1">Metabolic intermediate biosynthesis; chorismate biosynthesis; chorismate from D-erythrose 4-phosphate and phosphoenolpyruvate: step 4/7.</text>
</comment>
<dbReference type="RefSeq" id="WP_091403558.1">
    <property type="nucleotide sequence ID" value="NZ_FMYV01000004.1"/>
</dbReference>
<dbReference type="GO" id="GO:0009073">
    <property type="term" value="P:aromatic amino acid family biosynthetic process"/>
    <property type="evidence" value="ECO:0007669"/>
    <property type="project" value="UniProtKB-KW"/>
</dbReference>
<gene>
    <name evidence="8" type="ORF">E4650_07500</name>
    <name evidence="7" type="ORF">SAMN04488588_1161</name>
</gene>
<evidence type="ECO:0000259" key="6">
    <source>
        <dbReference type="Pfam" id="PF08501"/>
    </source>
</evidence>
<proteinExistence type="predicted"/>
<feature type="domain" description="Quinate/shikimate 5-dehydrogenase/glutamyl-tRNA reductase" evidence="5">
    <location>
        <begin position="115"/>
        <end position="184"/>
    </location>
</feature>
<reference evidence="8 10" key="2">
    <citation type="submission" date="2019-04" db="EMBL/GenBank/DDBJ databases">
        <title>Draft genome sequence data and analysis of a Fermenting Bacterium, Geotoga petraea strain HO-Geo1, isolated from heavy-oil petroleum reservoir in Russia.</title>
        <authorList>
            <person name="Grouzdev D.S."/>
            <person name="Semenova E.M."/>
            <person name="Sokolova D.S."/>
            <person name="Tourova T.P."/>
            <person name="Poltaraus A.B."/>
            <person name="Nazina T.N."/>
        </authorList>
    </citation>
    <scope>NUCLEOTIDE SEQUENCE [LARGE SCALE GENOMIC DNA]</scope>
    <source>
        <strain evidence="8 10">HO-Geo1</strain>
    </source>
</reference>
<comment type="catalytic activity">
    <reaction evidence="4">
        <text>shikimate + NADP(+) = 3-dehydroshikimate + NADPH + H(+)</text>
        <dbReference type="Rhea" id="RHEA:17737"/>
        <dbReference type="ChEBI" id="CHEBI:15378"/>
        <dbReference type="ChEBI" id="CHEBI:16630"/>
        <dbReference type="ChEBI" id="CHEBI:36208"/>
        <dbReference type="ChEBI" id="CHEBI:57783"/>
        <dbReference type="ChEBI" id="CHEBI:58349"/>
        <dbReference type="EC" id="1.1.1.25"/>
    </reaction>
</comment>
<dbReference type="InterPro" id="IPR022893">
    <property type="entry name" value="Shikimate_DH_fam"/>
</dbReference>
<dbReference type="PANTHER" id="PTHR21089:SF1">
    <property type="entry name" value="BIFUNCTIONAL 3-DEHYDROQUINATE DEHYDRATASE_SHIKIMATE DEHYDROGENASE, CHLOROPLASTIC"/>
    <property type="match status" value="1"/>
</dbReference>
<keyword evidence="3" id="KW-0057">Aromatic amino acid biosynthesis</keyword>
<dbReference type="Proteomes" id="UP000199322">
    <property type="component" value="Unassembled WGS sequence"/>
</dbReference>
<evidence type="ECO:0000256" key="2">
    <source>
        <dbReference type="ARBA" id="ARBA00012962"/>
    </source>
</evidence>
<sequence length="262" mass="30732">MIKISNYGIIQYPRKKTLSEVFFSKYFELFDKNSKYVGLNLNRENYDKYIDKILENTRGLNVTNPYKIEIMGKLDYIDTDAKKIGAVNCIIDYKGYNTDWIGFYKSIENEEIFDDITLFGAGGAARAVIYGLIKRGVKQINVINRTVSKIDALKEIYPEIEIKSFAMDKLDEVLSKTDTFINCTPLGLKNEEIVSSFSKKNKFVYDVNYRETPLIEKAKYHDLKYKNGVDFWKFQAIENMKIWDLYNEDKFNSVFKWLKNKL</sequence>
<keyword evidence="9" id="KW-1185">Reference proteome</keyword>
<dbReference type="GO" id="GO:0004764">
    <property type="term" value="F:shikimate 3-dehydrogenase (NADP+) activity"/>
    <property type="evidence" value="ECO:0007669"/>
    <property type="project" value="UniProtKB-EC"/>
</dbReference>
<evidence type="ECO:0000313" key="7">
    <source>
        <dbReference type="EMBL" id="SDC47372.1"/>
    </source>
</evidence>
<dbReference type="InterPro" id="IPR036291">
    <property type="entry name" value="NAD(P)-bd_dom_sf"/>
</dbReference>
<dbReference type="InterPro" id="IPR006151">
    <property type="entry name" value="Shikm_DH/Glu-tRNA_Rdtase"/>
</dbReference>
<reference evidence="7 9" key="1">
    <citation type="submission" date="2016-10" db="EMBL/GenBank/DDBJ databases">
        <authorList>
            <person name="de Groot N.N."/>
        </authorList>
    </citation>
    <scope>NUCLEOTIDE SEQUENCE [LARGE SCALE GENOMIC DNA]</scope>
    <source>
        <strain evidence="7 9">WG14</strain>
    </source>
</reference>
<dbReference type="InterPro" id="IPR013708">
    <property type="entry name" value="Shikimate_DH-bd_N"/>
</dbReference>
<evidence type="ECO:0000259" key="5">
    <source>
        <dbReference type="Pfam" id="PF01488"/>
    </source>
</evidence>
<dbReference type="SUPFAM" id="SSF51735">
    <property type="entry name" value="NAD(P)-binding Rossmann-fold domains"/>
    <property type="match status" value="1"/>
</dbReference>
<dbReference type="OrthoDB" id="9792692at2"/>
<dbReference type="Pfam" id="PF08501">
    <property type="entry name" value="Shikimate_dh_N"/>
    <property type="match status" value="1"/>
</dbReference>
<evidence type="ECO:0000313" key="10">
    <source>
        <dbReference type="Proteomes" id="UP000297288"/>
    </source>
</evidence>
<dbReference type="STRING" id="28234.SAMN04488588_1161"/>
<dbReference type="UniPathway" id="UPA00053">
    <property type="reaction ID" value="UER00087"/>
</dbReference>
<feature type="domain" description="Shikimate dehydrogenase substrate binding N-terminal" evidence="6">
    <location>
        <begin position="10"/>
        <end position="90"/>
    </location>
</feature>
<accession>A0A1G6LVS1</accession>
<name>A0A1G6LVS1_9BACT</name>
<dbReference type="SUPFAM" id="SSF53223">
    <property type="entry name" value="Aminoacid dehydrogenase-like, N-terminal domain"/>
    <property type="match status" value="1"/>
</dbReference>
<dbReference type="EMBL" id="SRME01000004">
    <property type="protein sequence ID" value="TGG87581.1"/>
    <property type="molecule type" value="Genomic_DNA"/>
</dbReference>
<dbReference type="AlphaFoldDB" id="A0A1G6LVS1"/>
<dbReference type="Proteomes" id="UP000297288">
    <property type="component" value="Unassembled WGS sequence"/>
</dbReference>
<evidence type="ECO:0000313" key="8">
    <source>
        <dbReference type="EMBL" id="TGG87581.1"/>
    </source>
</evidence>
<dbReference type="EC" id="1.1.1.25" evidence="2"/>
<organism evidence="7 9">
    <name type="scientific">Geotoga petraea</name>
    <dbReference type="NCBI Taxonomy" id="28234"/>
    <lineage>
        <taxon>Bacteria</taxon>
        <taxon>Thermotogati</taxon>
        <taxon>Thermotogota</taxon>
        <taxon>Thermotogae</taxon>
        <taxon>Petrotogales</taxon>
        <taxon>Petrotogaceae</taxon>
        <taxon>Geotoga</taxon>
    </lineage>
</organism>